<evidence type="ECO:0000313" key="3">
    <source>
        <dbReference type="Proteomes" id="UP001153269"/>
    </source>
</evidence>
<accession>A0A9N7VXY7</accession>
<dbReference type="AlphaFoldDB" id="A0A9N7VXY7"/>
<feature type="compositionally biased region" description="Basic and acidic residues" evidence="1">
    <location>
        <begin position="31"/>
        <end position="47"/>
    </location>
</feature>
<reference evidence="2" key="1">
    <citation type="submission" date="2020-03" db="EMBL/GenBank/DDBJ databases">
        <authorList>
            <person name="Weist P."/>
        </authorList>
    </citation>
    <scope>NUCLEOTIDE SEQUENCE</scope>
</reference>
<feature type="compositionally biased region" description="Low complexity" evidence="1">
    <location>
        <begin position="69"/>
        <end position="80"/>
    </location>
</feature>
<organism evidence="2 3">
    <name type="scientific">Pleuronectes platessa</name>
    <name type="common">European plaice</name>
    <dbReference type="NCBI Taxonomy" id="8262"/>
    <lineage>
        <taxon>Eukaryota</taxon>
        <taxon>Metazoa</taxon>
        <taxon>Chordata</taxon>
        <taxon>Craniata</taxon>
        <taxon>Vertebrata</taxon>
        <taxon>Euteleostomi</taxon>
        <taxon>Actinopterygii</taxon>
        <taxon>Neopterygii</taxon>
        <taxon>Teleostei</taxon>
        <taxon>Neoteleostei</taxon>
        <taxon>Acanthomorphata</taxon>
        <taxon>Carangaria</taxon>
        <taxon>Pleuronectiformes</taxon>
        <taxon>Pleuronectoidei</taxon>
        <taxon>Pleuronectidae</taxon>
        <taxon>Pleuronectes</taxon>
    </lineage>
</organism>
<dbReference type="EMBL" id="CADEAL010004421">
    <property type="protein sequence ID" value="CAB1459214.1"/>
    <property type="molecule type" value="Genomic_DNA"/>
</dbReference>
<feature type="compositionally biased region" description="Basic and acidic residues" evidence="1">
    <location>
        <begin position="1"/>
        <end position="23"/>
    </location>
</feature>
<name>A0A9N7VXY7_PLEPL</name>
<evidence type="ECO:0000256" key="1">
    <source>
        <dbReference type="SAM" id="MobiDB-lite"/>
    </source>
</evidence>
<evidence type="ECO:0000313" key="2">
    <source>
        <dbReference type="EMBL" id="CAB1459214.1"/>
    </source>
</evidence>
<feature type="region of interest" description="Disordered" evidence="1">
    <location>
        <begin position="1"/>
        <end position="96"/>
    </location>
</feature>
<proteinExistence type="predicted"/>
<gene>
    <name evidence="2" type="ORF">PLEPLA_LOCUS47051</name>
</gene>
<protein>
    <submittedName>
        <fullName evidence="2">Uncharacterized protein</fullName>
    </submittedName>
</protein>
<dbReference type="Proteomes" id="UP001153269">
    <property type="component" value="Unassembled WGS sequence"/>
</dbReference>
<comment type="caution">
    <text evidence="2">The sequence shown here is derived from an EMBL/GenBank/DDBJ whole genome shotgun (WGS) entry which is preliminary data.</text>
</comment>
<sequence length="160" mass="18023">MPVEDRTQGEDMLRDRDAGDERGGGGGGGGETKDKPQKQQEWERSFSEDPGLFSQKETIVKPSLIEAGTQQVTPEQQEPQHSAAPGSDSERRFVDGPQAVSTCHRSCLDEHMEEQVICRGFLRNTLQRHKFKLIQEETVWNENNQRSSVPATIMERGHMC</sequence>
<keyword evidence="3" id="KW-1185">Reference proteome</keyword>